<dbReference type="HOGENOM" id="CLU_2263525_0_0_1"/>
<proteinExistence type="predicted"/>
<dbReference type="AlphaFoldDB" id="M2THI0"/>
<gene>
    <name evidence="1" type="ORF">COCSADRAFT_275666</name>
</gene>
<name>M2THI0_COCSN</name>
<keyword evidence="2" id="KW-1185">Reference proteome</keyword>
<accession>M2THI0</accession>
<evidence type="ECO:0000313" key="2">
    <source>
        <dbReference type="Proteomes" id="UP000016934"/>
    </source>
</evidence>
<dbReference type="EMBL" id="KB445638">
    <property type="protein sequence ID" value="EMD68696.1"/>
    <property type="molecule type" value="Genomic_DNA"/>
</dbReference>
<dbReference type="KEGG" id="bsc:COCSADRAFT_275666"/>
<dbReference type="GeneID" id="19135704"/>
<reference evidence="1 2" key="1">
    <citation type="journal article" date="2012" name="PLoS Pathog.">
        <title>Diverse lifestyles and strategies of plant pathogenesis encoded in the genomes of eighteen Dothideomycetes fungi.</title>
        <authorList>
            <person name="Ohm R.A."/>
            <person name="Feau N."/>
            <person name="Henrissat B."/>
            <person name="Schoch C.L."/>
            <person name="Horwitz B.A."/>
            <person name="Barry K.W."/>
            <person name="Condon B.J."/>
            <person name="Copeland A.C."/>
            <person name="Dhillon B."/>
            <person name="Glaser F."/>
            <person name="Hesse C.N."/>
            <person name="Kosti I."/>
            <person name="LaButti K."/>
            <person name="Lindquist E.A."/>
            <person name="Lucas S."/>
            <person name="Salamov A.A."/>
            <person name="Bradshaw R.E."/>
            <person name="Ciuffetti L."/>
            <person name="Hamelin R.C."/>
            <person name="Kema G.H.J."/>
            <person name="Lawrence C."/>
            <person name="Scott J.A."/>
            <person name="Spatafora J.W."/>
            <person name="Turgeon B.G."/>
            <person name="de Wit P.J.G.M."/>
            <person name="Zhong S."/>
            <person name="Goodwin S.B."/>
            <person name="Grigoriev I.V."/>
        </authorList>
    </citation>
    <scope>NUCLEOTIDE SEQUENCE [LARGE SCALE GENOMIC DNA]</scope>
    <source>
        <strain evidence="2">ND90Pr / ATCC 201652</strain>
    </source>
</reference>
<dbReference type="Proteomes" id="UP000016934">
    <property type="component" value="Unassembled WGS sequence"/>
</dbReference>
<sequence>MGGLRRGPRSVMLLSYGNKTRKIACGSACGFPGCGWVGLARLRYSGEGEKIGRIDDLVRGAACLTLDLFCTPLCACMGLGGWAWFGLVGGRLSWACGLVDCSS</sequence>
<protein>
    <submittedName>
        <fullName evidence="1">Uncharacterized protein</fullName>
    </submittedName>
</protein>
<evidence type="ECO:0000313" key="1">
    <source>
        <dbReference type="EMBL" id="EMD68696.1"/>
    </source>
</evidence>
<reference evidence="2" key="2">
    <citation type="journal article" date="2013" name="PLoS Genet.">
        <title>Comparative genome structure, secondary metabolite, and effector coding capacity across Cochliobolus pathogens.</title>
        <authorList>
            <person name="Condon B.J."/>
            <person name="Leng Y."/>
            <person name="Wu D."/>
            <person name="Bushley K.E."/>
            <person name="Ohm R.A."/>
            <person name="Otillar R."/>
            <person name="Martin J."/>
            <person name="Schackwitz W."/>
            <person name="Grimwood J."/>
            <person name="MohdZainudin N."/>
            <person name="Xue C."/>
            <person name="Wang R."/>
            <person name="Manning V.A."/>
            <person name="Dhillon B."/>
            <person name="Tu Z.J."/>
            <person name="Steffenson B.J."/>
            <person name="Salamov A."/>
            <person name="Sun H."/>
            <person name="Lowry S."/>
            <person name="LaButti K."/>
            <person name="Han J."/>
            <person name="Copeland A."/>
            <person name="Lindquist E."/>
            <person name="Barry K."/>
            <person name="Schmutz J."/>
            <person name="Baker S.E."/>
            <person name="Ciuffetti L.M."/>
            <person name="Grigoriev I.V."/>
            <person name="Zhong S."/>
            <person name="Turgeon B.G."/>
        </authorList>
    </citation>
    <scope>NUCLEOTIDE SEQUENCE [LARGE SCALE GENOMIC DNA]</scope>
    <source>
        <strain evidence="2">ND90Pr / ATCC 201652</strain>
    </source>
</reference>
<dbReference type="RefSeq" id="XP_007696234.1">
    <property type="nucleotide sequence ID" value="XM_007698044.1"/>
</dbReference>
<organism evidence="1 2">
    <name type="scientific">Cochliobolus sativus (strain ND90Pr / ATCC 201652)</name>
    <name type="common">Common root rot and spot blotch fungus</name>
    <name type="synonym">Bipolaris sorokiniana</name>
    <dbReference type="NCBI Taxonomy" id="665912"/>
    <lineage>
        <taxon>Eukaryota</taxon>
        <taxon>Fungi</taxon>
        <taxon>Dikarya</taxon>
        <taxon>Ascomycota</taxon>
        <taxon>Pezizomycotina</taxon>
        <taxon>Dothideomycetes</taxon>
        <taxon>Pleosporomycetidae</taxon>
        <taxon>Pleosporales</taxon>
        <taxon>Pleosporineae</taxon>
        <taxon>Pleosporaceae</taxon>
        <taxon>Bipolaris</taxon>
    </lineage>
</organism>